<dbReference type="PANTHER" id="PTHR13954:SF6">
    <property type="entry name" value="NON-SPECIFIC SERINE_THREONINE PROTEIN KINASE"/>
    <property type="match status" value="1"/>
</dbReference>
<dbReference type="InterPro" id="IPR008271">
    <property type="entry name" value="Ser/Thr_kinase_AS"/>
</dbReference>
<keyword evidence="3" id="KW-1185">Reference proteome</keyword>
<evidence type="ECO:0000313" key="3">
    <source>
        <dbReference type="Proteomes" id="UP000789390"/>
    </source>
</evidence>
<dbReference type="PROSITE" id="PS50011">
    <property type="entry name" value="PROTEIN_KINASE_DOM"/>
    <property type="match status" value="1"/>
</dbReference>
<dbReference type="PANTHER" id="PTHR13954">
    <property type="entry name" value="IRE1-RELATED"/>
    <property type="match status" value="1"/>
</dbReference>
<dbReference type="GO" id="GO:0004674">
    <property type="term" value="F:protein serine/threonine kinase activity"/>
    <property type="evidence" value="ECO:0007669"/>
    <property type="project" value="InterPro"/>
</dbReference>
<dbReference type="GO" id="GO:0005524">
    <property type="term" value="F:ATP binding"/>
    <property type="evidence" value="ECO:0007669"/>
    <property type="project" value="InterPro"/>
</dbReference>
<dbReference type="GO" id="GO:0070059">
    <property type="term" value="P:intrinsic apoptotic signaling pathway in response to endoplasmic reticulum stress"/>
    <property type="evidence" value="ECO:0007669"/>
    <property type="project" value="TreeGrafter"/>
</dbReference>
<organism evidence="2 3">
    <name type="scientific">Daphnia galeata</name>
    <dbReference type="NCBI Taxonomy" id="27404"/>
    <lineage>
        <taxon>Eukaryota</taxon>
        <taxon>Metazoa</taxon>
        <taxon>Ecdysozoa</taxon>
        <taxon>Arthropoda</taxon>
        <taxon>Crustacea</taxon>
        <taxon>Branchiopoda</taxon>
        <taxon>Diplostraca</taxon>
        <taxon>Cladocera</taxon>
        <taxon>Anomopoda</taxon>
        <taxon>Daphniidae</taxon>
        <taxon>Daphnia</taxon>
    </lineage>
</organism>
<dbReference type="Pfam" id="PF00069">
    <property type="entry name" value="Pkinase"/>
    <property type="match status" value="1"/>
</dbReference>
<dbReference type="AlphaFoldDB" id="A0A8J2RAF6"/>
<dbReference type="EMBL" id="CAKKLH010000007">
    <property type="protein sequence ID" value="CAH0098718.1"/>
    <property type="molecule type" value="Genomic_DNA"/>
</dbReference>
<dbReference type="SUPFAM" id="SSF56112">
    <property type="entry name" value="Protein kinase-like (PK-like)"/>
    <property type="match status" value="1"/>
</dbReference>
<name>A0A8J2RAF6_9CRUS</name>
<dbReference type="PROSITE" id="PS00108">
    <property type="entry name" value="PROTEIN_KINASE_ST"/>
    <property type="match status" value="1"/>
</dbReference>
<dbReference type="Proteomes" id="UP000789390">
    <property type="component" value="Unassembled WGS sequence"/>
</dbReference>
<dbReference type="GO" id="GO:1990604">
    <property type="term" value="C:IRE1-TRAF2-ASK1 complex"/>
    <property type="evidence" value="ECO:0007669"/>
    <property type="project" value="TreeGrafter"/>
</dbReference>
<dbReference type="InterPro" id="IPR045133">
    <property type="entry name" value="IRE1/2-like"/>
</dbReference>
<sequence>MDLNNQLKECEESPLKYHLSLKEELIDQAYVLASNDADKVDPLKIYFNKYLGGGSFNSLYVGKFNKKLVAVKQMRLIPIEREIIQQKMQIYMRLEHENVVKLWDVSFSHDRYTRLILDLCTADMEDFCEQKYIGPMPPDDKVFLQTVSGVEYIHSQNLLHRDIKPTNVLVSSSSPVHIKVSEVTWQPKKISDIFNQSECKPLPYWMATESLEQLQLGCEPDETIATDIFSTGCVLFYFLTRGTHPFGNSPIWLSVNIVEHNPVELIKLNKNNLNDCDRILYGLIEEMIGREENRIGLSEVKKQLTDMLSAKLTCDSSEPDKITEVENVVGQQDLK</sequence>
<dbReference type="Gene3D" id="3.30.200.20">
    <property type="entry name" value="Phosphorylase Kinase, domain 1"/>
    <property type="match status" value="1"/>
</dbReference>
<evidence type="ECO:0000313" key="2">
    <source>
        <dbReference type="EMBL" id="CAH0098718.1"/>
    </source>
</evidence>
<dbReference type="OrthoDB" id="6778822at2759"/>
<accession>A0A8J2RAF6</accession>
<dbReference type="InterPro" id="IPR000719">
    <property type="entry name" value="Prot_kinase_dom"/>
</dbReference>
<dbReference type="GO" id="GO:0004521">
    <property type="term" value="F:RNA endonuclease activity"/>
    <property type="evidence" value="ECO:0007669"/>
    <property type="project" value="InterPro"/>
</dbReference>
<reference evidence="2" key="1">
    <citation type="submission" date="2021-11" db="EMBL/GenBank/DDBJ databases">
        <authorList>
            <person name="Schell T."/>
        </authorList>
    </citation>
    <scope>NUCLEOTIDE SEQUENCE</scope>
    <source>
        <strain evidence="2">M5</strain>
    </source>
</reference>
<feature type="domain" description="Protein kinase" evidence="1">
    <location>
        <begin position="45"/>
        <end position="308"/>
    </location>
</feature>
<dbReference type="Gene3D" id="1.10.510.10">
    <property type="entry name" value="Transferase(Phosphotransferase) domain 1"/>
    <property type="match status" value="1"/>
</dbReference>
<comment type="caution">
    <text evidence="2">The sequence shown here is derived from an EMBL/GenBank/DDBJ whole genome shotgun (WGS) entry which is preliminary data.</text>
</comment>
<proteinExistence type="predicted"/>
<protein>
    <recommendedName>
        <fullName evidence="1">Protein kinase domain-containing protein</fullName>
    </recommendedName>
</protein>
<evidence type="ECO:0000259" key="1">
    <source>
        <dbReference type="PROSITE" id="PS50011"/>
    </source>
</evidence>
<dbReference type="InterPro" id="IPR011009">
    <property type="entry name" value="Kinase-like_dom_sf"/>
</dbReference>
<dbReference type="GO" id="GO:0051082">
    <property type="term" value="F:unfolded protein binding"/>
    <property type="evidence" value="ECO:0007669"/>
    <property type="project" value="TreeGrafter"/>
</dbReference>
<dbReference type="SMART" id="SM00220">
    <property type="entry name" value="S_TKc"/>
    <property type="match status" value="1"/>
</dbReference>
<gene>
    <name evidence="2" type="ORF">DGAL_LOCUS819</name>
</gene>
<dbReference type="GO" id="GO:0036498">
    <property type="term" value="P:IRE1-mediated unfolded protein response"/>
    <property type="evidence" value="ECO:0007669"/>
    <property type="project" value="TreeGrafter"/>
</dbReference>